<evidence type="ECO:0000256" key="1">
    <source>
        <dbReference type="SAM" id="MobiDB-lite"/>
    </source>
</evidence>
<dbReference type="RefSeq" id="WP_430648826.1">
    <property type="nucleotide sequence ID" value="NZ_LS398110.1"/>
</dbReference>
<dbReference type="AlphaFoldDB" id="A0A2U3PZS7"/>
<dbReference type="EMBL" id="LS398110">
    <property type="protein sequence ID" value="SPP94673.1"/>
    <property type="molecule type" value="Genomic_DNA"/>
</dbReference>
<reference evidence="3 4" key="1">
    <citation type="submission" date="2018-03" db="EMBL/GenBank/DDBJ databases">
        <authorList>
            <person name="Gully D."/>
        </authorList>
    </citation>
    <scope>NUCLEOTIDE SEQUENCE [LARGE SCALE GENOMIC DNA]</scope>
    <source>
        <strain evidence="3">ORS3257</strain>
    </source>
</reference>
<feature type="compositionally biased region" description="Basic residues" evidence="1">
    <location>
        <begin position="129"/>
        <end position="138"/>
    </location>
</feature>
<name>A0A2U3PZS7_9BRAD</name>
<evidence type="ECO:0000313" key="3">
    <source>
        <dbReference type="EMBL" id="SPP94673.1"/>
    </source>
</evidence>
<protein>
    <recommendedName>
        <fullName evidence="2">Transposase IS66 central domain-containing protein</fullName>
    </recommendedName>
</protein>
<dbReference type="Pfam" id="PF03050">
    <property type="entry name" value="DDE_Tnp_IS66"/>
    <property type="match status" value="1"/>
</dbReference>
<sequence>MLFRYASGRSGAFAEQFLDRFTGRFLQCDAYDGYDRLIEVARPQGPWTLVHCWSHLRRRFVKLARNSKSPIAEAAVRQIAQLYAIEAMVRGSSPDIRLAARKEHSLPLVQRRQPGRLHRRNAHGDHCRPSPKRNRRPHAVAIPQNVKPASIGSRLSAYECPNSRRAPRDRSEGFAPAASRDRRLRQIAGTGDRRFRAGGNHAAERPDQGTRIKADTALPGRFGMHRGRIRRAPSSRMGVRFRMPTWKTPAFGRVKAEIFGDWP</sequence>
<dbReference type="KEGG" id="bvz:BRAD3257_3655"/>
<gene>
    <name evidence="3" type="ORF">BRAD3257_3655</name>
</gene>
<dbReference type="InterPro" id="IPR004291">
    <property type="entry name" value="Transposase_IS66_central"/>
</dbReference>
<evidence type="ECO:0000259" key="2">
    <source>
        <dbReference type="Pfam" id="PF03050"/>
    </source>
</evidence>
<dbReference type="InterPro" id="IPR052344">
    <property type="entry name" value="Transposase-related"/>
</dbReference>
<accession>A0A2U3PZS7</accession>
<dbReference type="Proteomes" id="UP000246085">
    <property type="component" value="Chromosome BRAD3257"/>
</dbReference>
<feature type="region of interest" description="Disordered" evidence="1">
    <location>
        <begin position="112"/>
        <end position="180"/>
    </location>
</feature>
<evidence type="ECO:0000313" key="4">
    <source>
        <dbReference type="Proteomes" id="UP000246085"/>
    </source>
</evidence>
<dbReference type="PANTHER" id="PTHR33678:SF1">
    <property type="entry name" value="BLL1576 PROTEIN"/>
    <property type="match status" value="1"/>
</dbReference>
<proteinExistence type="predicted"/>
<feature type="domain" description="Transposase IS66 central" evidence="2">
    <location>
        <begin position="2"/>
        <end position="111"/>
    </location>
</feature>
<organism evidence="3 4">
    <name type="scientific">Bradyrhizobium vignae</name>
    <dbReference type="NCBI Taxonomy" id="1549949"/>
    <lineage>
        <taxon>Bacteria</taxon>
        <taxon>Pseudomonadati</taxon>
        <taxon>Pseudomonadota</taxon>
        <taxon>Alphaproteobacteria</taxon>
        <taxon>Hyphomicrobiales</taxon>
        <taxon>Nitrobacteraceae</taxon>
        <taxon>Bradyrhizobium</taxon>
    </lineage>
</organism>
<dbReference type="PANTHER" id="PTHR33678">
    <property type="entry name" value="BLL1576 PROTEIN"/>
    <property type="match status" value="1"/>
</dbReference>